<keyword evidence="2" id="KW-1185">Reference proteome</keyword>
<accession>A0A1E1MJ76</accession>
<dbReference type="EMBL" id="FJVC01000368">
    <property type="protein sequence ID" value="CZT49139.1"/>
    <property type="molecule type" value="Genomic_DNA"/>
</dbReference>
<proteinExistence type="predicted"/>
<gene>
    <name evidence="1" type="ORF">RSE6_09937</name>
</gene>
<organism evidence="1 2">
    <name type="scientific">Rhynchosporium secalis</name>
    <name type="common">Barley scald fungus</name>
    <dbReference type="NCBI Taxonomy" id="38038"/>
    <lineage>
        <taxon>Eukaryota</taxon>
        <taxon>Fungi</taxon>
        <taxon>Dikarya</taxon>
        <taxon>Ascomycota</taxon>
        <taxon>Pezizomycotina</taxon>
        <taxon>Leotiomycetes</taxon>
        <taxon>Helotiales</taxon>
        <taxon>Ploettnerulaceae</taxon>
        <taxon>Rhynchosporium</taxon>
    </lineage>
</organism>
<evidence type="ECO:0000313" key="1">
    <source>
        <dbReference type="EMBL" id="CZT49139.1"/>
    </source>
</evidence>
<evidence type="ECO:0000313" key="2">
    <source>
        <dbReference type="Proteomes" id="UP000177625"/>
    </source>
</evidence>
<reference evidence="2" key="1">
    <citation type="submission" date="2016-03" db="EMBL/GenBank/DDBJ databases">
        <authorList>
            <person name="Guldener U."/>
        </authorList>
    </citation>
    <scope>NUCLEOTIDE SEQUENCE [LARGE SCALE GENOMIC DNA]</scope>
</reference>
<sequence length="110" mass="12214">MAAESTLTIPVFLKTTTIGPIAWTPSKKKAIKRQNFLCCETLQIMVEESGQLLKTLLLPEDEPACEVAGNVPTNLHSATEETNEQRRERCRKVRVVKTEPADVDGNAYSL</sequence>
<name>A0A1E1MJ76_RHYSE</name>
<dbReference type="Proteomes" id="UP000177625">
    <property type="component" value="Unassembled WGS sequence"/>
</dbReference>
<dbReference type="AlphaFoldDB" id="A0A1E1MJ76"/>
<protein>
    <submittedName>
        <fullName evidence="1">Uncharacterized protein</fullName>
    </submittedName>
</protein>